<evidence type="ECO:0000313" key="4">
    <source>
        <dbReference type="RefSeq" id="XP_033584874.1"/>
    </source>
</evidence>
<gene>
    <name evidence="2 4" type="ORF">BDZ99DRAFT_470857</name>
</gene>
<dbReference type="RefSeq" id="XP_033584874.1">
    <property type="nucleotide sequence ID" value="XM_033721674.1"/>
</dbReference>
<sequence length="341" mass="38925">MSGRVPTPPLPTSPLVALVEAFVGSGTVLTRRSSIQAMTATAIPSGAQLATPQQSTLSLEAVDEASRNLSAIDGTAYQFTITYFEHRTPSFSVTPSIRLAGPNNIPSIRASLSDGALYLEPNRAIHLPRTLHAEDLNLLKWAYAEHLPGTRGWIRILSVRRLYTKVGDHLCSWPQSHPPPSEIIGDSVDALEMYDIWYKNRPDSLLIRPFISNLAELESAWYDQDQTFKEVPWEFFHKKHGGQYVVRYELEAEQVISWIKETYCMDEYCGVEDEDFEWRRDYIEDHRMSDGMMEEIREGVAWLKARFEQWRGYVAFGETGVERPCPPDKSEKPWRRGEEAE</sequence>
<organism evidence="2">
    <name type="scientific">Mytilinidion resinicola</name>
    <dbReference type="NCBI Taxonomy" id="574789"/>
    <lineage>
        <taxon>Eukaryota</taxon>
        <taxon>Fungi</taxon>
        <taxon>Dikarya</taxon>
        <taxon>Ascomycota</taxon>
        <taxon>Pezizomycotina</taxon>
        <taxon>Dothideomycetes</taxon>
        <taxon>Pleosporomycetidae</taxon>
        <taxon>Mytilinidiales</taxon>
        <taxon>Mytilinidiaceae</taxon>
        <taxon>Mytilinidion</taxon>
    </lineage>
</organism>
<feature type="compositionally biased region" description="Basic and acidic residues" evidence="1">
    <location>
        <begin position="325"/>
        <end position="341"/>
    </location>
</feature>
<reference evidence="4" key="2">
    <citation type="submission" date="2020-04" db="EMBL/GenBank/DDBJ databases">
        <authorList>
            <consortium name="NCBI Genome Project"/>
        </authorList>
    </citation>
    <scope>NUCLEOTIDE SEQUENCE</scope>
    <source>
        <strain evidence="4">CBS 304.34</strain>
    </source>
</reference>
<reference evidence="2 4" key="1">
    <citation type="journal article" date="2020" name="Stud. Mycol.">
        <title>101 Dothideomycetes genomes: a test case for predicting lifestyles and emergence of pathogens.</title>
        <authorList>
            <person name="Haridas S."/>
            <person name="Albert R."/>
            <person name="Binder M."/>
            <person name="Bloem J."/>
            <person name="Labutti K."/>
            <person name="Salamov A."/>
            <person name="Andreopoulos B."/>
            <person name="Baker S."/>
            <person name="Barry K."/>
            <person name="Bills G."/>
            <person name="Bluhm B."/>
            <person name="Cannon C."/>
            <person name="Castanera R."/>
            <person name="Culley D."/>
            <person name="Daum C."/>
            <person name="Ezra D."/>
            <person name="Gonzalez J."/>
            <person name="Henrissat B."/>
            <person name="Kuo A."/>
            <person name="Liang C."/>
            <person name="Lipzen A."/>
            <person name="Lutzoni F."/>
            <person name="Magnuson J."/>
            <person name="Mondo S."/>
            <person name="Nolan M."/>
            <person name="Ohm R."/>
            <person name="Pangilinan J."/>
            <person name="Park H.-J."/>
            <person name="Ramirez L."/>
            <person name="Alfaro M."/>
            <person name="Sun H."/>
            <person name="Tritt A."/>
            <person name="Yoshinaga Y."/>
            <person name="Zwiers L.-H."/>
            <person name="Turgeon B."/>
            <person name="Goodwin S."/>
            <person name="Spatafora J."/>
            <person name="Crous P."/>
            <person name="Grigoriev I."/>
        </authorList>
    </citation>
    <scope>NUCLEOTIDE SEQUENCE</scope>
    <source>
        <strain evidence="2 4">CBS 304.34</strain>
    </source>
</reference>
<evidence type="ECO:0000256" key="1">
    <source>
        <dbReference type="SAM" id="MobiDB-lite"/>
    </source>
</evidence>
<evidence type="ECO:0000313" key="3">
    <source>
        <dbReference type="Proteomes" id="UP000504636"/>
    </source>
</evidence>
<proteinExistence type="predicted"/>
<dbReference type="AlphaFoldDB" id="A0A6A6ZA53"/>
<accession>A0A6A6ZA53</accession>
<protein>
    <submittedName>
        <fullName evidence="2 4">Uncharacterized protein</fullName>
    </submittedName>
</protein>
<evidence type="ECO:0000313" key="2">
    <source>
        <dbReference type="EMBL" id="KAF2817910.1"/>
    </source>
</evidence>
<reference evidence="4" key="3">
    <citation type="submission" date="2025-04" db="UniProtKB">
        <authorList>
            <consortium name="RefSeq"/>
        </authorList>
    </citation>
    <scope>IDENTIFICATION</scope>
    <source>
        <strain evidence="4">CBS 304.34</strain>
    </source>
</reference>
<feature type="region of interest" description="Disordered" evidence="1">
    <location>
        <begin position="321"/>
        <end position="341"/>
    </location>
</feature>
<dbReference type="Proteomes" id="UP000504636">
    <property type="component" value="Unplaced"/>
</dbReference>
<dbReference type="EMBL" id="MU003692">
    <property type="protein sequence ID" value="KAF2817910.1"/>
    <property type="molecule type" value="Genomic_DNA"/>
</dbReference>
<name>A0A6A6ZA53_9PEZI</name>
<keyword evidence="3" id="KW-1185">Reference proteome</keyword>
<dbReference type="GeneID" id="54462567"/>